<keyword evidence="3" id="KW-0560">Oxidoreductase</keyword>
<dbReference type="InterPro" id="IPR047110">
    <property type="entry name" value="GABD/Sad-like"/>
</dbReference>
<dbReference type="FunFam" id="3.40.309.10:FF:000009">
    <property type="entry name" value="Aldehyde dehydrogenase A"/>
    <property type="match status" value="1"/>
</dbReference>
<keyword evidence="2" id="KW-0521">NADP</keyword>
<proteinExistence type="inferred from homology"/>
<dbReference type="RefSeq" id="WP_005268797.1">
    <property type="nucleotide sequence ID" value="NZ_ANPE02000115.1"/>
</dbReference>
<evidence type="ECO:0000313" key="5">
    <source>
        <dbReference type="EMBL" id="EMY34411.1"/>
    </source>
</evidence>
<name>N1UVI3_9MICC</name>
<dbReference type="InterPro" id="IPR016162">
    <property type="entry name" value="Ald_DH_N"/>
</dbReference>
<dbReference type="Proteomes" id="UP000010729">
    <property type="component" value="Unassembled WGS sequence"/>
</dbReference>
<dbReference type="PANTHER" id="PTHR43217">
    <property type="entry name" value="SUCCINATE SEMIALDEHYDE DEHYDROGENASE [NAD(P)+] SAD"/>
    <property type="match status" value="1"/>
</dbReference>
<dbReference type="GO" id="GO:0004030">
    <property type="term" value="F:aldehyde dehydrogenase [NAD(P)+] activity"/>
    <property type="evidence" value="ECO:0007669"/>
    <property type="project" value="InterPro"/>
</dbReference>
<dbReference type="InterPro" id="IPR016163">
    <property type="entry name" value="Ald_DH_C"/>
</dbReference>
<dbReference type="FunFam" id="3.40.605.10:FF:000012">
    <property type="entry name" value="NAD-dependent succinate-semialdehyde dehydrogenase"/>
    <property type="match status" value="1"/>
</dbReference>
<sequence>MKEIVTTVETSTVDNRTTAPSFQVRNPATGKLVETFPHATDTEIESVVEAAQQAFLSWKTLPIENRARVVLRAGEIFREKANELAAIVTEEMGKALSEAKAEIALCEGIFGYYGTNGPSLAADTPMQAPQGGDAIVEKLPIGALLGIMPWNFPCYQLLRFAIPNLVIGNTVVIKPAESCPRSALLIQQIMSEAGLPAGAYSTIFASHSQIEGMVADPRIQGVSLTGSERAGAAIGELAGRNLKKTVLELGGSDPYIILDTDDVRESARAAWTTRLSNMGQSCNSNKRMIVMDEVFDEFVSELTRLAKDLKPGDPKLEEDGTFSPMASRTAAEQIAEQVRDAVEKGATLHAGGTLVEGSGAYMAPTVLTGVTERMRAYHEELFGPVAVVYRVSSEDEAIRLANDSAYGLGASVFSTDVDRATKVARRLETGMTHVNTAAAYGAQLPFGGIKRSGFGRELGPEGMDEFINKRLLYVNR</sequence>
<evidence type="ECO:0000259" key="4">
    <source>
        <dbReference type="Pfam" id="PF00171"/>
    </source>
</evidence>
<organism evidence="5 6">
    <name type="scientific">Arthrobacter crystallopoietes BAB-32</name>
    <dbReference type="NCBI Taxonomy" id="1246476"/>
    <lineage>
        <taxon>Bacteria</taxon>
        <taxon>Bacillati</taxon>
        <taxon>Actinomycetota</taxon>
        <taxon>Actinomycetes</taxon>
        <taxon>Micrococcales</taxon>
        <taxon>Micrococcaceae</taxon>
        <taxon>Crystallibacter</taxon>
    </lineage>
</organism>
<dbReference type="Pfam" id="PF00171">
    <property type="entry name" value="Aldedh"/>
    <property type="match status" value="1"/>
</dbReference>
<comment type="caution">
    <text evidence="5">The sequence shown here is derived from an EMBL/GenBank/DDBJ whole genome shotgun (WGS) entry which is preliminary data.</text>
</comment>
<evidence type="ECO:0000256" key="1">
    <source>
        <dbReference type="ARBA" id="ARBA00009986"/>
    </source>
</evidence>
<dbReference type="CDD" id="cd07100">
    <property type="entry name" value="ALDH_SSADH1_GabD1"/>
    <property type="match status" value="1"/>
</dbReference>
<comment type="similarity">
    <text evidence="1">Belongs to the aldehyde dehydrogenase family.</text>
</comment>
<dbReference type="Gene3D" id="3.40.309.10">
    <property type="entry name" value="Aldehyde Dehydrogenase, Chain A, domain 2"/>
    <property type="match status" value="1"/>
</dbReference>
<feature type="domain" description="Aldehyde dehydrogenase" evidence="4">
    <location>
        <begin position="20"/>
        <end position="469"/>
    </location>
</feature>
<dbReference type="Gene3D" id="3.40.605.10">
    <property type="entry name" value="Aldehyde Dehydrogenase, Chain A, domain 1"/>
    <property type="match status" value="1"/>
</dbReference>
<dbReference type="OrthoDB" id="6882680at2"/>
<evidence type="ECO:0000256" key="2">
    <source>
        <dbReference type="ARBA" id="ARBA00022857"/>
    </source>
</evidence>
<accession>N1UVI3</accession>
<dbReference type="InterPro" id="IPR015590">
    <property type="entry name" value="Aldehyde_DH_dom"/>
</dbReference>
<dbReference type="SUPFAM" id="SSF53720">
    <property type="entry name" value="ALDH-like"/>
    <property type="match status" value="1"/>
</dbReference>
<evidence type="ECO:0000256" key="3">
    <source>
        <dbReference type="ARBA" id="ARBA00023002"/>
    </source>
</evidence>
<gene>
    <name evidence="5" type="ORF">D477_009790</name>
</gene>
<protein>
    <submittedName>
        <fullName evidence="5">Succinate-semialdehyde dehydrogenase</fullName>
    </submittedName>
</protein>
<dbReference type="InterPro" id="IPR016161">
    <property type="entry name" value="Ald_DH/histidinol_DH"/>
</dbReference>
<dbReference type="InterPro" id="IPR044148">
    <property type="entry name" value="ALDH_GabD1-like"/>
</dbReference>
<dbReference type="GO" id="GO:0004777">
    <property type="term" value="F:succinate-semialdehyde dehydrogenase (NAD+) activity"/>
    <property type="evidence" value="ECO:0007669"/>
    <property type="project" value="TreeGrafter"/>
</dbReference>
<dbReference type="EMBL" id="ANPE02000115">
    <property type="protein sequence ID" value="EMY34411.1"/>
    <property type="molecule type" value="Genomic_DNA"/>
</dbReference>
<evidence type="ECO:0000313" key="6">
    <source>
        <dbReference type="Proteomes" id="UP000010729"/>
    </source>
</evidence>
<reference evidence="5 6" key="1">
    <citation type="journal article" date="2013" name="Genome Announc.">
        <title>Draft Genome Sequence of Arthrobacter crystallopoietes Strain BAB-32, Revealing Genes for Bioremediation.</title>
        <authorList>
            <person name="Joshi M.N."/>
            <person name="Pandit A.S."/>
            <person name="Sharma A."/>
            <person name="Pandya R.V."/>
            <person name="Desai S.M."/>
            <person name="Saxena A.K."/>
            <person name="Bagatharia S.B."/>
        </authorList>
    </citation>
    <scope>NUCLEOTIDE SEQUENCE [LARGE SCALE GENOMIC DNA]</scope>
    <source>
        <strain evidence="5 6">BAB-32</strain>
    </source>
</reference>
<dbReference type="AlphaFoldDB" id="N1UVI3"/>
<keyword evidence="6" id="KW-1185">Reference proteome</keyword>
<dbReference type="PANTHER" id="PTHR43217:SF2">
    <property type="entry name" value="SUCCINATE-SEMIALDEHYDE DEHYDROGENASE [NADP(+)]"/>
    <property type="match status" value="1"/>
</dbReference>